<dbReference type="EMBL" id="KN825022">
    <property type="protein sequence ID" value="KIK95762.1"/>
    <property type="molecule type" value="Genomic_DNA"/>
</dbReference>
<feature type="region of interest" description="Disordered" evidence="5">
    <location>
        <begin position="277"/>
        <end position="301"/>
    </location>
</feature>
<dbReference type="Proteomes" id="UP000054538">
    <property type="component" value="Unassembled WGS sequence"/>
</dbReference>
<keyword evidence="4" id="KW-0067">ATP-binding</keyword>
<dbReference type="GO" id="GO:0005524">
    <property type="term" value="F:ATP binding"/>
    <property type="evidence" value="ECO:0007669"/>
    <property type="project" value="UniProtKB-KW"/>
</dbReference>
<dbReference type="PANTHER" id="PTHR44329">
    <property type="entry name" value="SERINE/THREONINE-PROTEIN KINASE TNNI3K-RELATED"/>
    <property type="match status" value="1"/>
</dbReference>
<keyword evidence="2" id="KW-0547">Nucleotide-binding</keyword>
<evidence type="ECO:0000256" key="4">
    <source>
        <dbReference type="ARBA" id="ARBA00022840"/>
    </source>
</evidence>
<evidence type="ECO:0000259" key="6">
    <source>
        <dbReference type="PROSITE" id="PS50011"/>
    </source>
</evidence>
<evidence type="ECO:0000313" key="8">
    <source>
        <dbReference type="Proteomes" id="UP000054538"/>
    </source>
</evidence>
<feature type="domain" description="Protein kinase" evidence="6">
    <location>
        <begin position="17"/>
        <end position="290"/>
    </location>
</feature>
<gene>
    <name evidence="7" type="ORF">PAXRUDRAFT_361475</name>
</gene>
<evidence type="ECO:0000313" key="7">
    <source>
        <dbReference type="EMBL" id="KIK95762.1"/>
    </source>
</evidence>
<dbReference type="InterPro" id="IPR008271">
    <property type="entry name" value="Ser/Thr_kinase_AS"/>
</dbReference>
<dbReference type="HOGENOM" id="CLU_000288_7_18_1"/>
<keyword evidence="8" id="KW-1185">Reference proteome</keyword>
<organism evidence="7 8">
    <name type="scientific">Paxillus rubicundulus Ve08.2h10</name>
    <dbReference type="NCBI Taxonomy" id="930991"/>
    <lineage>
        <taxon>Eukaryota</taxon>
        <taxon>Fungi</taxon>
        <taxon>Dikarya</taxon>
        <taxon>Basidiomycota</taxon>
        <taxon>Agaricomycotina</taxon>
        <taxon>Agaricomycetes</taxon>
        <taxon>Agaricomycetidae</taxon>
        <taxon>Boletales</taxon>
        <taxon>Paxilineae</taxon>
        <taxon>Paxillaceae</taxon>
        <taxon>Paxillus</taxon>
    </lineage>
</organism>
<feature type="compositionally biased region" description="Basic and acidic residues" evidence="5">
    <location>
        <begin position="290"/>
        <end position="301"/>
    </location>
</feature>
<accession>A0A0D0DE83</accession>
<dbReference type="InParanoid" id="A0A0D0DE83"/>
<keyword evidence="3" id="KW-0418">Kinase</keyword>
<dbReference type="SUPFAM" id="SSF56112">
    <property type="entry name" value="Protein kinase-like (PK-like)"/>
    <property type="match status" value="1"/>
</dbReference>
<proteinExistence type="predicted"/>
<evidence type="ECO:0000256" key="5">
    <source>
        <dbReference type="SAM" id="MobiDB-lite"/>
    </source>
</evidence>
<dbReference type="OrthoDB" id="346907at2759"/>
<evidence type="ECO:0000256" key="3">
    <source>
        <dbReference type="ARBA" id="ARBA00022777"/>
    </source>
</evidence>
<dbReference type="InterPro" id="IPR001245">
    <property type="entry name" value="Ser-Thr/Tyr_kinase_cat_dom"/>
</dbReference>
<dbReference type="PANTHER" id="PTHR44329:SF288">
    <property type="entry name" value="MITOGEN-ACTIVATED PROTEIN KINASE KINASE KINASE 20"/>
    <property type="match status" value="1"/>
</dbReference>
<dbReference type="Gene3D" id="1.10.510.10">
    <property type="entry name" value="Transferase(Phosphotransferase) domain 1"/>
    <property type="match status" value="1"/>
</dbReference>
<dbReference type="InterPro" id="IPR000719">
    <property type="entry name" value="Prot_kinase_dom"/>
</dbReference>
<keyword evidence="1" id="KW-0808">Transferase</keyword>
<reference evidence="7 8" key="1">
    <citation type="submission" date="2014-04" db="EMBL/GenBank/DDBJ databases">
        <authorList>
            <consortium name="DOE Joint Genome Institute"/>
            <person name="Kuo A."/>
            <person name="Kohler A."/>
            <person name="Jargeat P."/>
            <person name="Nagy L.G."/>
            <person name="Floudas D."/>
            <person name="Copeland A."/>
            <person name="Barry K.W."/>
            <person name="Cichocki N."/>
            <person name="Veneault-Fourrey C."/>
            <person name="LaButti K."/>
            <person name="Lindquist E.A."/>
            <person name="Lipzen A."/>
            <person name="Lundell T."/>
            <person name="Morin E."/>
            <person name="Murat C."/>
            <person name="Sun H."/>
            <person name="Tunlid A."/>
            <person name="Henrissat B."/>
            <person name="Grigoriev I.V."/>
            <person name="Hibbett D.S."/>
            <person name="Martin F."/>
            <person name="Nordberg H.P."/>
            <person name="Cantor M.N."/>
            <person name="Hua S.X."/>
        </authorList>
    </citation>
    <scope>NUCLEOTIDE SEQUENCE [LARGE SCALE GENOMIC DNA]</scope>
    <source>
        <strain evidence="7 8">Ve08.2h10</strain>
    </source>
</reference>
<dbReference type="PROSITE" id="PS00108">
    <property type="entry name" value="PROTEIN_KINASE_ST"/>
    <property type="match status" value="1"/>
</dbReference>
<sequence>MALMNIQLKDLTGTIRKIGDDAFDHGNHADVWLGEFKDPKQIPGQVAIKVIRSVFTAADVQQLNDKLLREARLWTTLKHAHIVPFLGITTDMGRNLAPSLVSPYYKHGSLKRYVTGNSLTHRNKMDLLCQFANGLAYLHRCNIVHGDIKPGNILINDEGLVVLSDFGLSRVLEVSGFTTKNTPGTLRYMAPELLAGEPAPGTSSGGIRTTPAADVWAFAVTTTEIFSTKQPYHHYSNDAGVLIYVERNNGTLKYDDYKSDIREGVWSGLVKCWQRDPGKRPSMDQMSRFLQDKRDKYARSP</sequence>
<reference evidence="8" key="2">
    <citation type="submission" date="2015-01" db="EMBL/GenBank/DDBJ databases">
        <title>Evolutionary Origins and Diversification of the Mycorrhizal Mutualists.</title>
        <authorList>
            <consortium name="DOE Joint Genome Institute"/>
            <consortium name="Mycorrhizal Genomics Consortium"/>
            <person name="Kohler A."/>
            <person name="Kuo A."/>
            <person name="Nagy L.G."/>
            <person name="Floudas D."/>
            <person name="Copeland A."/>
            <person name="Barry K.W."/>
            <person name="Cichocki N."/>
            <person name="Veneault-Fourrey C."/>
            <person name="LaButti K."/>
            <person name="Lindquist E.A."/>
            <person name="Lipzen A."/>
            <person name="Lundell T."/>
            <person name="Morin E."/>
            <person name="Murat C."/>
            <person name="Riley R."/>
            <person name="Ohm R."/>
            <person name="Sun H."/>
            <person name="Tunlid A."/>
            <person name="Henrissat B."/>
            <person name="Grigoriev I.V."/>
            <person name="Hibbett D.S."/>
            <person name="Martin F."/>
        </authorList>
    </citation>
    <scope>NUCLEOTIDE SEQUENCE [LARGE SCALE GENOMIC DNA]</scope>
    <source>
        <strain evidence="8">Ve08.2h10</strain>
    </source>
</reference>
<dbReference type="PROSITE" id="PS50011">
    <property type="entry name" value="PROTEIN_KINASE_DOM"/>
    <property type="match status" value="1"/>
</dbReference>
<dbReference type="PIRSF" id="PIRSF000654">
    <property type="entry name" value="Integrin-linked_kinase"/>
    <property type="match status" value="1"/>
</dbReference>
<dbReference type="STRING" id="930991.A0A0D0DE83"/>
<name>A0A0D0DE83_9AGAM</name>
<protein>
    <recommendedName>
        <fullName evidence="6">Protein kinase domain-containing protein</fullName>
    </recommendedName>
</protein>
<dbReference type="InterPro" id="IPR051681">
    <property type="entry name" value="Ser/Thr_Kinases-Pseudokinases"/>
</dbReference>
<dbReference type="SMART" id="SM00220">
    <property type="entry name" value="S_TKc"/>
    <property type="match status" value="1"/>
</dbReference>
<evidence type="ECO:0000256" key="2">
    <source>
        <dbReference type="ARBA" id="ARBA00022741"/>
    </source>
</evidence>
<dbReference type="InterPro" id="IPR011009">
    <property type="entry name" value="Kinase-like_dom_sf"/>
</dbReference>
<dbReference type="Pfam" id="PF07714">
    <property type="entry name" value="PK_Tyr_Ser-Thr"/>
    <property type="match status" value="1"/>
</dbReference>
<dbReference type="GO" id="GO:0004674">
    <property type="term" value="F:protein serine/threonine kinase activity"/>
    <property type="evidence" value="ECO:0007669"/>
    <property type="project" value="TreeGrafter"/>
</dbReference>
<evidence type="ECO:0000256" key="1">
    <source>
        <dbReference type="ARBA" id="ARBA00022679"/>
    </source>
</evidence>
<dbReference type="AlphaFoldDB" id="A0A0D0DE83"/>